<keyword evidence="1" id="KW-0472">Membrane</keyword>
<dbReference type="STRING" id="937775.Metlim_0106"/>
<protein>
    <submittedName>
        <fullName evidence="2">Uncharacterized protein</fullName>
    </submittedName>
</protein>
<keyword evidence="3" id="KW-1185">Reference proteome</keyword>
<evidence type="ECO:0000256" key="1">
    <source>
        <dbReference type="SAM" id="Phobius"/>
    </source>
</evidence>
<evidence type="ECO:0000313" key="2">
    <source>
        <dbReference type="EMBL" id="EHQ34259.1"/>
    </source>
</evidence>
<reference evidence="2 3" key="1">
    <citation type="submission" date="2011-10" db="EMBL/GenBank/DDBJ databases">
        <title>The Improved High-Quality Draft genome of Methanoplanus limicola DSM 2279.</title>
        <authorList>
            <consortium name="US DOE Joint Genome Institute (JGI-PGF)"/>
            <person name="Lucas S."/>
            <person name="Copeland A."/>
            <person name="Lapidus A."/>
            <person name="Glavina del Rio T."/>
            <person name="Dalin E."/>
            <person name="Tice H."/>
            <person name="Bruce D."/>
            <person name="Goodwin L."/>
            <person name="Pitluck S."/>
            <person name="Peters L."/>
            <person name="Mikhailova N."/>
            <person name="Lu M."/>
            <person name="Kyrpides N."/>
            <person name="Mavromatis K."/>
            <person name="Ivanova N."/>
            <person name="Markowitz V."/>
            <person name="Cheng J.-F."/>
            <person name="Hugenholtz P."/>
            <person name="Woyke T."/>
            <person name="Wu D."/>
            <person name="Wirth R."/>
            <person name="Brambilla E.-M."/>
            <person name="Klenk H.-P."/>
            <person name="Eisen J.A."/>
        </authorList>
    </citation>
    <scope>NUCLEOTIDE SEQUENCE [LARGE SCALE GENOMIC DNA]</scope>
    <source>
        <strain evidence="2 3">DSM 2279</strain>
    </source>
</reference>
<dbReference type="EMBL" id="CM001436">
    <property type="protein sequence ID" value="EHQ34259.1"/>
    <property type="molecule type" value="Genomic_DNA"/>
</dbReference>
<name>H1YZ30_9EURY</name>
<organism evidence="2 3">
    <name type="scientific">Methanoplanus limicola DSM 2279</name>
    <dbReference type="NCBI Taxonomy" id="937775"/>
    <lineage>
        <taxon>Archaea</taxon>
        <taxon>Methanobacteriati</taxon>
        <taxon>Methanobacteriota</taxon>
        <taxon>Stenosarchaea group</taxon>
        <taxon>Methanomicrobia</taxon>
        <taxon>Methanomicrobiales</taxon>
        <taxon>Methanomicrobiaceae</taxon>
        <taxon>Methanoplanus</taxon>
    </lineage>
</organism>
<evidence type="ECO:0000313" key="3">
    <source>
        <dbReference type="Proteomes" id="UP000005741"/>
    </source>
</evidence>
<proteinExistence type="predicted"/>
<dbReference type="InParanoid" id="H1YZ30"/>
<gene>
    <name evidence="2" type="ORF">Metlim_0106</name>
</gene>
<feature type="transmembrane region" description="Helical" evidence="1">
    <location>
        <begin position="36"/>
        <end position="58"/>
    </location>
</feature>
<sequence>MNQQVVMDCSIAVVSLIVLIVSLALFPVFIPGGYAVIASIILFIVIMTAGGFYMSGALPVKK</sequence>
<accession>H1YZ30</accession>
<dbReference type="AlphaFoldDB" id="H1YZ30"/>
<keyword evidence="1" id="KW-0812">Transmembrane</keyword>
<keyword evidence="1" id="KW-1133">Transmembrane helix</keyword>
<dbReference type="HOGENOM" id="CLU_2893267_0_0_2"/>
<dbReference type="Proteomes" id="UP000005741">
    <property type="component" value="Chromosome"/>
</dbReference>
<feature type="transmembrane region" description="Helical" evidence="1">
    <location>
        <begin position="12"/>
        <end position="30"/>
    </location>
</feature>